<organism evidence="1 2">
    <name type="scientific">Massilia frigida</name>
    <dbReference type="NCBI Taxonomy" id="2609281"/>
    <lineage>
        <taxon>Bacteria</taxon>
        <taxon>Pseudomonadati</taxon>
        <taxon>Pseudomonadota</taxon>
        <taxon>Betaproteobacteria</taxon>
        <taxon>Burkholderiales</taxon>
        <taxon>Oxalobacteraceae</taxon>
        <taxon>Telluria group</taxon>
        <taxon>Massilia</taxon>
    </lineage>
</organism>
<evidence type="ECO:0000313" key="2">
    <source>
        <dbReference type="Proteomes" id="UP000621455"/>
    </source>
</evidence>
<dbReference type="InterPro" id="IPR025361">
    <property type="entry name" value="DUF4265"/>
</dbReference>
<dbReference type="EMBL" id="WHJG01000152">
    <property type="protein sequence ID" value="NHZ84203.1"/>
    <property type="molecule type" value="Genomic_DNA"/>
</dbReference>
<gene>
    <name evidence="1" type="ORF">F2P44_33905</name>
</gene>
<dbReference type="Proteomes" id="UP000621455">
    <property type="component" value="Unassembled WGS sequence"/>
</dbReference>
<sequence>MEDNTSDGSTGQKNACLMKVFVAMRNGSPVFEQLPVRQLSEKTFELLSSPGLALNMAKGDVIAIEDPHKAPVVLQRGGNFCMQIYADALAPETITELENDIASKLGGTIDGIYRGNLSLSIPASVGMASIDKLLQAFTACPYT</sequence>
<dbReference type="RefSeq" id="WP_167094595.1">
    <property type="nucleotide sequence ID" value="NZ_WHJG01000152.1"/>
</dbReference>
<proteinExistence type="predicted"/>
<keyword evidence="2" id="KW-1185">Reference proteome</keyword>
<comment type="caution">
    <text evidence="1">The sequence shown here is derived from an EMBL/GenBank/DDBJ whole genome shotgun (WGS) entry which is preliminary data.</text>
</comment>
<protein>
    <submittedName>
        <fullName evidence="1">DUF4265 domain-containing protein</fullName>
    </submittedName>
</protein>
<name>A0ABX0NKR4_9BURK</name>
<accession>A0ABX0NKR4</accession>
<reference evidence="1 2" key="1">
    <citation type="submission" date="2019-10" db="EMBL/GenBank/DDBJ databases">
        <title>Taxonomy of Antarctic Massilia spp.: description of Massilia rubra sp. nov., Massilia aquatica sp. nov., Massilia mucilaginosa sp. nov., Massilia frigida sp. nov. isolated from streams, lakes and regoliths.</title>
        <authorList>
            <person name="Holochova P."/>
            <person name="Sedlacek I."/>
            <person name="Kralova S."/>
            <person name="Maslanova I."/>
            <person name="Busse H.-J."/>
            <person name="Stankova E."/>
            <person name="Vrbovska V."/>
            <person name="Kovarovic V."/>
            <person name="Bartak M."/>
            <person name="Svec P."/>
            <person name="Pantucek R."/>
        </authorList>
    </citation>
    <scope>NUCLEOTIDE SEQUENCE [LARGE SCALE GENOMIC DNA]</scope>
    <source>
        <strain evidence="1 2">CCM 8695</strain>
    </source>
</reference>
<dbReference type="Pfam" id="PF14085">
    <property type="entry name" value="DUF4265"/>
    <property type="match status" value="1"/>
</dbReference>
<evidence type="ECO:0000313" key="1">
    <source>
        <dbReference type="EMBL" id="NHZ84203.1"/>
    </source>
</evidence>